<accession>A0ABP0TF76</accession>
<keyword evidence="2" id="KW-1185">Reference proteome</keyword>
<proteinExistence type="predicted"/>
<reference evidence="1" key="1">
    <citation type="submission" date="2024-02" db="EMBL/GenBank/DDBJ databases">
        <authorList>
            <consortium name="ELIXIR-Norway"/>
            <consortium name="Elixir Norway"/>
        </authorList>
    </citation>
    <scope>NUCLEOTIDE SEQUENCE</scope>
</reference>
<dbReference type="Proteomes" id="UP001497512">
    <property type="component" value="Chromosome 10"/>
</dbReference>
<organism evidence="1 2">
    <name type="scientific">Sphagnum troendelagicum</name>
    <dbReference type="NCBI Taxonomy" id="128251"/>
    <lineage>
        <taxon>Eukaryota</taxon>
        <taxon>Viridiplantae</taxon>
        <taxon>Streptophyta</taxon>
        <taxon>Embryophyta</taxon>
        <taxon>Bryophyta</taxon>
        <taxon>Sphagnophytina</taxon>
        <taxon>Sphagnopsida</taxon>
        <taxon>Sphagnales</taxon>
        <taxon>Sphagnaceae</taxon>
        <taxon>Sphagnum</taxon>
    </lineage>
</organism>
<gene>
    <name evidence="1" type="ORF">CSSPTR1EN2_LOCUS2831</name>
</gene>
<sequence>MLHEKKLPIAPLTPRQSLLGKGKSRKKDLLGLLFSSPPLHPRQGKQDIGRLLLADFGESLCVVVRGQSVTGVNSTASLKKQEWDEDGYSLFLASTISCLLSPFCHFFSAALLLQMAEEEPPSLQQISCVIIKHRPSSPLHEAAIQMVAEEIQLMGRLLPTSPEFHDPLLVQINVKIRLSQITELLFGTQ</sequence>
<evidence type="ECO:0000313" key="1">
    <source>
        <dbReference type="EMBL" id="CAK9195051.1"/>
    </source>
</evidence>
<name>A0ABP0TF76_9BRYO</name>
<protein>
    <submittedName>
        <fullName evidence="1">Uncharacterized protein</fullName>
    </submittedName>
</protein>
<dbReference type="EMBL" id="OZ019902">
    <property type="protein sequence ID" value="CAK9195051.1"/>
    <property type="molecule type" value="Genomic_DNA"/>
</dbReference>
<evidence type="ECO:0000313" key="2">
    <source>
        <dbReference type="Proteomes" id="UP001497512"/>
    </source>
</evidence>